<dbReference type="EMBL" id="RQJO01000008">
    <property type="protein sequence ID" value="RRB04437.1"/>
    <property type="molecule type" value="Genomic_DNA"/>
</dbReference>
<dbReference type="AlphaFoldDB" id="A0A3P1BTQ2"/>
<dbReference type="RefSeq" id="WP_124875161.1">
    <property type="nucleotide sequence ID" value="NZ_RQJO01000008.1"/>
</dbReference>
<evidence type="ECO:0000313" key="3">
    <source>
        <dbReference type="Proteomes" id="UP000271925"/>
    </source>
</evidence>
<organism evidence="2 3">
    <name type="scientific">Larkinella rosea</name>
    <dbReference type="NCBI Taxonomy" id="2025312"/>
    <lineage>
        <taxon>Bacteria</taxon>
        <taxon>Pseudomonadati</taxon>
        <taxon>Bacteroidota</taxon>
        <taxon>Cytophagia</taxon>
        <taxon>Cytophagales</taxon>
        <taxon>Spirosomataceae</taxon>
        <taxon>Larkinella</taxon>
    </lineage>
</organism>
<gene>
    <name evidence="2" type="ORF">EHT25_13135</name>
</gene>
<proteinExistence type="predicted"/>
<feature type="chain" id="PRO_5018277712" evidence="1">
    <location>
        <begin position="22"/>
        <end position="515"/>
    </location>
</feature>
<accession>A0A3P1BTQ2</accession>
<protein>
    <submittedName>
        <fullName evidence="2">Uncharacterized protein</fullName>
    </submittedName>
</protein>
<evidence type="ECO:0000256" key="1">
    <source>
        <dbReference type="SAM" id="SignalP"/>
    </source>
</evidence>
<feature type="signal peptide" evidence="1">
    <location>
        <begin position="1"/>
        <end position="21"/>
    </location>
</feature>
<name>A0A3P1BTQ2_9BACT</name>
<sequence length="515" mass="59747">MNNRLRQALLGFILLNQVAWAQTNQQVSLATLGQITQQMQRGIYERIINLGYLPSPPKFTRGFTPQAHNEFTFVYLRFSDFEPTSDQRAYIGKLFMSERYLESHYNKRYTHHKVYENDKDGFFMMCKLYFDERTLEYRLNVYPDYVLNICRGDMHANKQRCTSTEQHWKSLKYVAQLPDRYFDDFSQRDNTDSTKAFLTTTDSQLNIRHMEVSGAASIHPDSVRYKPSPTARNLLRTINLSKQIKAFKVGFLEDEMTSIGKTLTLKWTKYPLSEDLIEGAEYSYNFIATDSMNDTELAQRGQHGFFVSRNPLYRSLITSNEPNDQFVHGIDLSKDLILAYRKGNTYQRTQKLLKPTDPSPNTIAQQDSNLKYVQQKTDSAKAAVVPLNIDDRILISSNTSRSSFWIYGGRDVATERIPGEGSKLKLQEPQYLRDTLPILADSIKRIWLKGKISFRKNDCLIEPGDEKTGWRVDAIHFVKDPFSTSRYLWIRVSAIESTIPNRRIMGINLSRKLNE</sequence>
<reference evidence="2 3" key="1">
    <citation type="submission" date="2018-11" db="EMBL/GenBank/DDBJ databases">
        <authorList>
            <person name="Zhou Z."/>
            <person name="Wang G."/>
        </authorList>
    </citation>
    <scope>NUCLEOTIDE SEQUENCE [LARGE SCALE GENOMIC DNA]</scope>
    <source>
        <strain evidence="2 3">KCTC52004</strain>
    </source>
</reference>
<evidence type="ECO:0000313" key="2">
    <source>
        <dbReference type="EMBL" id="RRB04437.1"/>
    </source>
</evidence>
<comment type="caution">
    <text evidence="2">The sequence shown here is derived from an EMBL/GenBank/DDBJ whole genome shotgun (WGS) entry which is preliminary data.</text>
</comment>
<keyword evidence="3" id="KW-1185">Reference proteome</keyword>
<dbReference type="Proteomes" id="UP000271925">
    <property type="component" value="Unassembled WGS sequence"/>
</dbReference>
<keyword evidence="1" id="KW-0732">Signal</keyword>